<dbReference type="PANTHER" id="PTHR45770">
    <property type="entry name" value="ATP-DEPENDENT 6-PHOSPHOFRUCTOKINASE 1"/>
    <property type="match status" value="1"/>
</dbReference>
<keyword evidence="6" id="KW-0324">Glycolysis</keyword>
<feature type="binding site" evidence="6">
    <location>
        <position position="12"/>
    </location>
    <ligand>
        <name>diphosphate</name>
        <dbReference type="ChEBI" id="CHEBI:33019"/>
    </ligand>
</feature>
<organism evidence="8 9">
    <name type="scientific">Brevibacillus ruminantium</name>
    <dbReference type="NCBI Taxonomy" id="2950604"/>
    <lineage>
        <taxon>Bacteria</taxon>
        <taxon>Bacillati</taxon>
        <taxon>Bacillota</taxon>
        <taxon>Bacilli</taxon>
        <taxon>Bacillales</taxon>
        <taxon>Paenibacillaceae</taxon>
        <taxon>Brevibacillus</taxon>
    </lineage>
</organism>
<dbReference type="NCBIfam" id="NF010675">
    <property type="entry name" value="PRK14072.1"/>
    <property type="match status" value="1"/>
</dbReference>
<comment type="caution">
    <text evidence="6">Lacks conserved residue(s) required for the propagation of feature annotation.</text>
</comment>
<dbReference type="Gene3D" id="3.40.50.450">
    <property type="match status" value="1"/>
</dbReference>
<keyword evidence="5 6" id="KW-0460">Magnesium</keyword>
<dbReference type="SUPFAM" id="SSF53784">
    <property type="entry name" value="Phosphofructokinase"/>
    <property type="match status" value="1"/>
</dbReference>
<keyword evidence="9" id="KW-1185">Reference proteome</keyword>
<comment type="cofactor">
    <cofactor evidence="1 6">
        <name>Mg(2+)</name>
        <dbReference type="ChEBI" id="CHEBI:18420"/>
    </cofactor>
</comment>
<name>A0ABY4WKX0_9BACL</name>
<keyword evidence="3 6" id="KW-0479">Metal-binding</keyword>
<protein>
    <recommendedName>
        <fullName evidence="6">Pyrophosphate--fructose 6-phosphate 1-phosphotransferase</fullName>
        <ecNumber evidence="6">2.7.1.90</ecNumber>
    </recommendedName>
    <alternativeName>
        <fullName evidence="6">6-phosphofructokinase, pyrophosphate dependent</fullName>
    </alternativeName>
    <alternativeName>
        <fullName evidence="6">PPi-dependent phosphofructokinase</fullName>
        <shortName evidence="6">PPi-PFK</shortName>
    </alternativeName>
    <alternativeName>
        <fullName evidence="6">Pyrophosphate-dependent 6-phosphofructose-1-kinase</fullName>
    </alternativeName>
</protein>
<dbReference type="EC" id="2.7.1.90" evidence="6"/>
<dbReference type="InterPro" id="IPR035966">
    <property type="entry name" value="PKF_sf"/>
</dbReference>
<comment type="function">
    <text evidence="6">Catalyzes the phosphorylation of D-fructose 6-phosphate, the first committing step of glycolysis. Uses inorganic phosphate (PPi) as phosphoryl donor instead of ATP like common ATP-dependent phosphofructokinases (ATP-PFKs), which renders the reaction reversible, and can thus function both in glycolysis and gluconeogenesis. Consistently, PPi-PFK can replace the enzymes of both the forward (ATP-PFK) and reverse (fructose-bisphosphatase (FBPase)) reactions.</text>
</comment>
<dbReference type="RefSeq" id="WP_251874907.1">
    <property type="nucleotide sequence ID" value="NZ_CP098755.1"/>
</dbReference>
<comment type="subcellular location">
    <subcellularLocation>
        <location evidence="6">Cytoplasm</location>
    </subcellularLocation>
</comment>
<proteinExistence type="inferred from homology"/>
<keyword evidence="4 6" id="KW-0418">Kinase</keyword>
<dbReference type="HAMAP" id="MF_01978">
    <property type="entry name" value="Phosphofructokinase_II_B2"/>
    <property type="match status" value="1"/>
</dbReference>
<dbReference type="Gene3D" id="3.40.50.460">
    <property type="entry name" value="Phosphofructokinase domain"/>
    <property type="match status" value="1"/>
</dbReference>
<dbReference type="InterPro" id="IPR050929">
    <property type="entry name" value="PFKA"/>
</dbReference>
<feature type="binding site" evidence="6">
    <location>
        <position position="107"/>
    </location>
    <ligand>
        <name>Mg(2+)</name>
        <dbReference type="ChEBI" id="CHEBI:18420"/>
        <note>catalytic</note>
    </ligand>
</feature>
<keyword evidence="2 6" id="KW-0808">Transferase</keyword>
<dbReference type="PRINTS" id="PR00476">
    <property type="entry name" value="PHFRCTKINASE"/>
</dbReference>
<evidence type="ECO:0000256" key="1">
    <source>
        <dbReference type="ARBA" id="ARBA00001946"/>
    </source>
</evidence>
<dbReference type="Proteomes" id="UP001056500">
    <property type="component" value="Chromosome"/>
</dbReference>
<keyword evidence="6" id="KW-0963">Cytoplasm</keyword>
<comment type="pathway">
    <text evidence="6">Carbohydrate degradation; glycolysis; D-glyceraldehyde 3-phosphate and glycerone phosphate from D-glucose: step 3/4.</text>
</comment>
<evidence type="ECO:0000256" key="2">
    <source>
        <dbReference type="ARBA" id="ARBA00022679"/>
    </source>
</evidence>
<comment type="catalytic activity">
    <reaction evidence="6">
        <text>beta-D-fructose 6-phosphate + diphosphate = beta-D-fructose 1,6-bisphosphate + phosphate + H(+)</text>
        <dbReference type="Rhea" id="RHEA:13613"/>
        <dbReference type="ChEBI" id="CHEBI:15378"/>
        <dbReference type="ChEBI" id="CHEBI:32966"/>
        <dbReference type="ChEBI" id="CHEBI:33019"/>
        <dbReference type="ChEBI" id="CHEBI:43474"/>
        <dbReference type="ChEBI" id="CHEBI:57634"/>
        <dbReference type="EC" id="2.7.1.90"/>
    </reaction>
</comment>
<gene>
    <name evidence="6" type="primary">pfp</name>
    <name evidence="8" type="ORF">NDK47_11270</name>
</gene>
<evidence type="ECO:0000313" key="8">
    <source>
        <dbReference type="EMBL" id="USG67813.1"/>
    </source>
</evidence>
<feature type="site" description="Important for catalytic activity; stabilizes the transition state when the phosphoryl donor is PPi" evidence="6">
    <location>
        <position position="134"/>
    </location>
</feature>
<evidence type="ECO:0000256" key="5">
    <source>
        <dbReference type="ARBA" id="ARBA00022842"/>
    </source>
</evidence>
<accession>A0ABY4WKX0</accession>
<evidence type="ECO:0000256" key="3">
    <source>
        <dbReference type="ARBA" id="ARBA00022723"/>
    </source>
</evidence>
<feature type="active site" description="Proton acceptor" evidence="6">
    <location>
        <position position="137"/>
    </location>
</feature>
<feature type="binding site" evidence="6">
    <location>
        <begin position="182"/>
        <end position="184"/>
    </location>
    <ligand>
        <name>substrate</name>
    </ligand>
</feature>
<dbReference type="InterPro" id="IPR022953">
    <property type="entry name" value="ATP_PFK"/>
</dbReference>
<feature type="binding site" evidence="6">
    <location>
        <position position="239"/>
    </location>
    <ligand>
        <name>substrate</name>
    </ligand>
</feature>
<dbReference type="InterPro" id="IPR000023">
    <property type="entry name" value="Phosphofructokinase_dom"/>
</dbReference>
<feature type="binding site" evidence="6">
    <location>
        <begin position="135"/>
        <end position="137"/>
    </location>
    <ligand>
        <name>substrate</name>
    </ligand>
</feature>
<comment type="activity regulation">
    <text evidence="6">Non-allosteric.</text>
</comment>
<dbReference type="EMBL" id="CP098755">
    <property type="protein sequence ID" value="USG67813.1"/>
    <property type="molecule type" value="Genomic_DNA"/>
</dbReference>
<evidence type="ECO:0000256" key="6">
    <source>
        <dbReference type="HAMAP-Rule" id="MF_01978"/>
    </source>
</evidence>
<sequence>MTGNCLIAQSGGPTAVINNSLYGIIEESLQSPQIQKVYGARRGVYGLLNQDYIDLGQLSKPQLEMLRMTPGAALGSWRYKLSTHEIEIIVAHMQANDIRYFYYIGGNGSMHVAHLIHQAAQKKGYELNVIGVPKTVDNDLTQTDHSPGFGSAAKFLATSILDMSMDIMSLPKSNRITIVETMGRNTGWLAASCALGMQQETGIPLLIYIPESPFCEEKFLRDVQKKYEQHGSALVIVSEGIRDGAGRLIADSALVRDAVGRPQLGGVAGYLKDVITTQGAGLSARYILPSIWQRSGMMFSSGVDVEEAYLAGKHACYHAKQGINGAMVTLQRKKRPFYAVEYGSVPLKEVAGKEKLFPLEWYDADSHFVKAEFFDYIYPLIQGEVSIPMKNGLPAYQYFIS</sequence>
<comment type="similarity">
    <text evidence="6">Belongs to the phosphofructokinase type A (PFKA) family. PPi-dependent PFK group II subfamily. Clade 'B2' sub-subfamily.</text>
</comment>
<comment type="subunit">
    <text evidence="6">Homodimer.</text>
</comment>
<dbReference type="Pfam" id="PF00365">
    <property type="entry name" value="PFK"/>
    <property type="match status" value="1"/>
</dbReference>
<reference evidence="8" key="1">
    <citation type="submission" date="2022-06" db="EMBL/GenBank/DDBJ databases">
        <title>Genome sequencing of Brevibacillus sp. BB3-R1.</title>
        <authorList>
            <person name="Heo J."/>
            <person name="Lee D."/>
            <person name="Won M."/>
            <person name="Han B.-H."/>
            <person name="Hong S.-B."/>
            <person name="Kwon S.-W."/>
        </authorList>
    </citation>
    <scope>NUCLEOTIDE SEQUENCE</scope>
    <source>
        <strain evidence="8">BB3-R1</strain>
    </source>
</reference>
<evidence type="ECO:0000313" key="9">
    <source>
        <dbReference type="Proteomes" id="UP001056500"/>
    </source>
</evidence>
<dbReference type="PIRSF" id="PIRSF036483">
    <property type="entry name" value="PFK_XF0274"/>
    <property type="match status" value="1"/>
</dbReference>
<feature type="domain" description="Phosphofructokinase" evidence="7">
    <location>
        <begin position="5"/>
        <end position="297"/>
    </location>
</feature>
<evidence type="ECO:0000256" key="4">
    <source>
        <dbReference type="ARBA" id="ARBA00022777"/>
    </source>
</evidence>
<evidence type="ECO:0000259" key="7">
    <source>
        <dbReference type="Pfam" id="PF00365"/>
    </source>
</evidence>
<dbReference type="InterPro" id="IPR011404">
    <property type="entry name" value="PPi-PFK"/>
</dbReference>